<organism evidence="5 6">
    <name type="scientific">Blautia hydrogenotrophica (strain DSM 10507 / JCM 14656 / S5a33)</name>
    <name type="common">Ruminococcus hydrogenotrophicus</name>
    <dbReference type="NCBI Taxonomy" id="476272"/>
    <lineage>
        <taxon>Bacteria</taxon>
        <taxon>Bacillati</taxon>
        <taxon>Bacillota</taxon>
        <taxon>Clostridia</taxon>
        <taxon>Lachnospirales</taxon>
        <taxon>Lachnospiraceae</taxon>
        <taxon>Blautia</taxon>
    </lineage>
</organism>
<protein>
    <recommendedName>
        <fullName evidence="4">HTH gntR-type domain-containing protein</fullName>
    </recommendedName>
</protein>
<dbReference type="SUPFAM" id="SSF46785">
    <property type="entry name" value="Winged helix' DNA-binding domain"/>
    <property type="match status" value="1"/>
</dbReference>
<dbReference type="SUPFAM" id="SSF48008">
    <property type="entry name" value="GntR ligand-binding domain-like"/>
    <property type="match status" value="1"/>
</dbReference>
<reference evidence="5 6" key="2">
    <citation type="submission" date="2009-02" db="EMBL/GenBank/DDBJ databases">
        <title>Draft genome sequence of Blautia hydrogenotrophica DSM 10507 (Ruminococcus hydrogenotrophicus DSM 10507).</title>
        <authorList>
            <person name="Sudarsanam P."/>
            <person name="Ley R."/>
            <person name="Guruge J."/>
            <person name="Turnbaugh P.J."/>
            <person name="Mahowald M."/>
            <person name="Liep D."/>
            <person name="Gordon J."/>
        </authorList>
    </citation>
    <scope>NUCLEOTIDE SEQUENCE [LARGE SCALE GENOMIC DNA]</scope>
    <source>
        <strain evidence="6">DSM 10507 / JCM 14656 / S5a33</strain>
    </source>
</reference>
<dbReference type="Proteomes" id="UP000003100">
    <property type="component" value="Unassembled WGS sequence"/>
</dbReference>
<dbReference type="Gene3D" id="1.20.120.530">
    <property type="entry name" value="GntR ligand-binding domain-like"/>
    <property type="match status" value="1"/>
</dbReference>
<keyword evidence="2" id="KW-0238">DNA-binding</keyword>
<evidence type="ECO:0000256" key="1">
    <source>
        <dbReference type="ARBA" id="ARBA00023015"/>
    </source>
</evidence>
<dbReference type="Pfam" id="PF07729">
    <property type="entry name" value="FCD"/>
    <property type="match status" value="1"/>
</dbReference>
<dbReference type="InterPro" id="IPR036388">
    <property type="entry name" value="WH-like_DNA-bd_sf"/>
</dbReference>
<dbReference type="Pfam" id="PF00392">
    <property type="entry name" value="GntR"/>
    <property type="match status" value="1"/>
</dbReference>
<dbReference type="AlphaFoldDB" id="C0CNG6"/>
<dbReference type="GeneID" id="86821119"/>
<proteinExistence type="predicted"/>
<dbReference type="InterPro" id="IPR000524">
    <property type="entry name" value="Tscrpt_reg_HTH_GntR"/>
</dbReference>
<dbReference type="InterPro" id="IPR011711">
    <property type="entry name" value="GntR_C"/>
</dbReference>
<reference evidence="5 6" key="1">
    <citation type="submission" date="2009-01" db="EMBL/GenBank/DDBJ databases">
        <authorList>
            <person name="Fulton L."/>
            <person name="Clifton S."/>
            <person name="Fulton B."/>
            <person name="Xu J."/>
            <person name="Minx P."/>
            <person name="Pepin K.H."/>
            <person name="Johnson M."/>
            <person name="Bhonagiri V."/>
            <person name="Nash W.E."/>
            <person name="Mardis E.R."/>
            <person name="Wilson R.K."/>
        </authorList>
    </citation>
    <scope>NUCLEOTIDE SEQUENCE [LARGE SCALE GENOMIC DNA]</scope>
    <source>
        <strain evidence="6">DSM 10507 / JCM 14656 / S5a33</strain>
    </source>
</reference>
<dbReference type="GO" id="GO:0003677">
    <property type="term" value="F:DNA binding"/>
    <property type="evidence" value="ECO:0007669"/>
    <property type="project" value="UniProtKB-KW"/>
</dbReference>
<dbReference type="RefSeq" id="WP_005949717.1">
    <property type="nucleotide sequence ID" value="NZ_CP136423.1"/>
</dbReference>
<dbReference type="GO" id="GO:0003700">
    <property type="term" value="F:DNA-binding transcription factor activity"/>
    <property type="evidence" value="ECO:0007669"/>
    <property type="project" value="InterPro"/>
</dbReference>
<dbReference type="Gene3D" id="1.10.10.10">
    <property type="entry name" value="Winged helix-like DNA-binding domain superfamily/Winged helix DNA-binding domain"/>
    <property type="match status" value="1"/>
</dbReference>
<gene>
    <name evidence="5" type="ORF">RUMHYD_02405</name>
</gene>
<keyword evidence="6" id="KW-1185">Reference proteome</keyword>
<dbReference type="PATRIC" id="fig|476272.21.peg.1839"/>
<keyword evidence="3" id="KW-0804">Transcription</keyword>
<dbReference type="PANTHER" id="PTHR43537:SF24">
    <property type="entry name" value="GLUCONATE OPERON TRANSCRIPTIONAL REPRESSOR"/>
    <property type="match status" value="1"/>
</dbReference>
<sequence length="218" mass="25287">MAQIRKQSMKEQIYQIIKDRILNLEYPMDTPLNLVQLSKELGTSNTPLREALSLLEAEGLVVASLNNKVRVIGFTQESYRDLNRTILVQLLGAYQLCLEDKKNSYLCNILENQLNIQQAVFEEGDINGFITASINFDKGFLLACENHKLLEIFDRLSSLLYLSVTMNHHAKLENRQLNLQEHQHILDAVRKNDVFLVQKLLHQHYDKHLTEESLRHFS</sequence>
<evidence type="ECO:0000259" key="4">
    <source>
        <dbReference type="PROSITE" id="PS50949"/>
    </source>
</evidence>
<dbReference type="InterPro" id="IPR036390">
    <property type="entry name" value="WH_DNA-bd_sf"/>
</dbReference>
<name>C0CNG6_BLAHS</name>
<dbReference type="PANTHER" id="PTHR43537">
    <property type="entry name" value="TRANSCRIPTIONAL REGULATOR, GNTR FAMILY"/>
    <property type="match status" value="1"/>
</dbReference>
<evidence type="ECO:0000256" key="3">
    <source>
        <dbReference type="ARBA" id="ARBA00023163"/>
    </source>
</evidence>
<dbReference type="HOGENOM" id="CLU_017584_5_5_9"/>
<feature type="domain" description="HTH gntR-type" evidence="4">
    <location>
        <begin position="7"/>
        <end position="74"/>
    </location>
</feature>
<dbReference type="SMART" id="SM00345">
    <property type="entry name" value="HTH_GNTR"/>
    <property type="match status" value="1"/>
</dbReference>
<evidence type="ECO:0000313" key="6">
    <source>
        <dbReference type="Proteomes" id="UP000003100"/>
    </source>
</evidence>
<evidence type="ECO:0000256" key="2">
    <source>
        <dbReference type="ARBA" id="ARBA00023125"/>
    </source>
</evidence>
<dbReference type="eggNOG" id="COG1802">
    <property type="taxonomic scope" value="Bacteria"/>
</dbReference>
<dbReference type="InterPro" id="IPR008920">
    <property type="entry name" value="TF_FadR/GntR_C"/>
</dbReference>
<keyword evidence="1" id="KW-0805">Transcription regulation</keyword>
<accession>C0CNG6</accession>
<dbReference type="PROSITE" id="PS50949">
    <property type="entry name" value="HTH_GNTR"/>
    <property type="match status" value="1"/>
</dbReference>
<evidence type="ECO:0000313" key="5">
    <source>
        <dbReference type="EMBL" id="EEG48688.1"/>
    </source>
</evidence>
<dbReference type="EMBL" id="ACBZ01000127">
    <property type="protein sequence ID" value="EEG48688.1"/>
    <property type="molecule type" value="Genomic_DNA"/>
</dbReference>